<dbReference type="InterPro" id="IPR052155">
    <property type="entry name" value="Biofilm_reg_signaling"/>
</dbReference>
<dbReference type="SUPFAM" id="SSF55073">
    <property type="entry name" value="Nucleotide cyclase"/>
    <property type="match status" value="1"/>
</dbReference>
<dbReference type="Gene3D" id="3.30.70.270">
    <property type="match status" value="1"/>
</dbReference>
<dbReference type="Pfam" id="PF00989">
    <property type="entry name" value="PAS"/>
    <property type="match status" value="2"/>
</dbReference>
<feature type="transmembrane region" description="Helical" evidence="2">
    <location>
        <begin position="34"/>
        <end position="52"/>
    </location>
</feature>
<feature type="domain" description="PAC" evidence="4">
    <location>
        <begin position="710"/>
        <end position="761"/>
    </location>
</feature>
<evidence type="ECO:0000259" key="5">
    <source>
        <dbReference type="PROSITE" id="PS50883"/>
    </source>
</evidence>
<feature type="transmembrane region" description="Helical" evidence="2">
    <location>
        <begin position="214"/>
        <end position="232"/>
    </location>
</feature>
<name>A0A5Q2RNV7_9ACTN</name>
<feature type="domain" description="EAL" evidence="5">
    <location>
        <begin position="935"/>
        <end position="1192"/>
    </location>
</feature>
<keyword evidence="2" id="KW-1133">Transmembrane helix</keyword>
<dbReference type="PROSITE" id="PS50113">
    <property type="entry name" value="PAC"/>
    <property type="match status" value="2"/>
</dbReference>
<dbReference type="SUPFAM" id="SSF55781">
    <property type="entry name" value="GAF domain-like"/>
    <property type="match status" value="1"/>
</dbReference>
<dbReference type="PANTHER" id="PTHR44757:SF2">
    <property type="entry name" value="BIOFILM ARCHITECTURE MAINTENANCE PROTEIN MBAA"/>
    <property type="match status" value="1"/>
</dbReference>
<dbReference type="InterPro" id="IPR001633">
    <property type="entry name" value="EAL_dom"/>
</dbReference>
<evidence type="ECO:0000259" key="3">
    <source>
        <dbReference type="PROSITE" id="PS50112"/>
    </source>
</evidence>
<dbReference type="InterPro" id="IPR035919">
    <property type="entry name" value="EAL_sf"/>
</dbReference>
<dbReference type="Pfam" id="PF00563">
    <property type="entry name" value="EAL"/>
    <property type="match status" value="1"/>
</dbReference>
<keyword evidence="8" id="KW-1185">Reference proteome</keyword>
<dbReference type="InterPro" id="IPR043128">
    <property type="entry name" value="Rev_trsase/Diguanyl_cyclase"/>
</dbReference>
<dbReference type="NCBIfam" id="TIGR00229">
    <property type="entry name" value="sensory_box"/>
    <property type="match status" value="2"/>
</dbReference>
<dbReference type="SMART" id="SM00267">
    <property type="entry name" value="GGDEF"/>
    <property type="match status" value="1"/>
</dbReference>
<dbReference type="FunFam" id="3.20.20.450:FF:000001">
    <property type="entry name" value="Cyclic di-GMP phosphodiesterase yahA"/>
    <property type="match status" value="1"/>
</dbReference>
<dbReference type="KEGG" id="atq:GH723_16860"/>
<dbReference type="CDD" id="cd00130">
    <property type="entry name" value="PAS"/>
    <property type="match status" value="2"/>
</dbReference>
<keyword evidence="2" id="KW-0472">Membrane</keyword>
<dbReference type="Pfam" id="PF13185">
    <property type="entry name" value="GAF_2"/>
    <property type="match status" value="1"/>
</dbReference>
<dbReference type="InterPro" id="IPR003018">
    <property type="entry name" value="GAF"/>
</dbReference>
<keyword evidence="2" id="KW-0812">Transmembrane</keyword>
<dbReference type="Gene3D" id="3.30.450.40">
    <property type="match status" value="1"/>
</dbReference>
<dbReference type="Proteomes" id="UP000334019">
    <property type="component" value="Chromosome"/>
</dbReference>
<dbReference type="InterPro" id="IPR035965">
    <property type="entry name" value="PAS-like_dom_sf"/>
</dbReference>
<dbReference type="GO" id="GO:0006355">
    <property type="term" value="P:regulation of DNA-templated transcription"/>
    <property type="evidence" value="ECO:0007669"/>
    <property type="project" value="InterPro"/>
</dbReference>
<dbReference type="InterPro" id="IPR000160">
    <property type="entry name" value="GGDEF_dom"/>
</dbReference>
<dbReference type="SMART" id="SM00052">
    <property type="entry name" value="EAL"/>
    <property type="match status" value="1"/>
</dbReference>
<dbReference type="FunFam" id="3.30.70.270:FF:000001">
    <property type="entry name" value="Diguanylate cyclase domain protein"/>
    <property type="match status" value="1"/>
</dbReference>
<gene>
    <name evidence="7" type="ORF">GH723_16860</name>
</gene>
<reference evidence="7 8" key="1">
    <citation type="submission" date="2019-11" db="EMBL/GenBank/DDBJ databases">
        <authorList>
            <person name="He Y."/>
        </authorList>
    </citation>
    <scope>NUCLEOTIDE SEQUENCE [LARGE SCALE GENOMIC DNA]</scope>
    <source>
        <strain evidence="7 8">SCSIO 58843</strain>
    </source>
</reference>
<dbReference type="SMART" id="SM00091">
    <property type="entry name" value="PAS"/>
    <property type="match status" value="2"/>
</dbReference>
<proteinExistence type="predicted"/>
<dbReference type="Pfam" id="PF00990">
    <property type="entry name" value="GGDEF"/>
    <property type="match status" value="1"/>
</dbReference>
<feature type="transmembrane region" description="Helical" evidence="2">
    <location>
        <begin position="244"/>
        <end position="262"/>
    </location>
</feature>
<feature type="transmembrane region" description="Helical" evidence="2">
    <location>
        <begin position="181"/>
        <end position="202"/>
    </location>
</feature>
<dbReference type="PROSITE" id="PS50112">
    <property type="entry name" value="PAS"/>
    <property type="match status" value="2"/>
</dbReference>
<dbReference type="NCBIfam" id="TIGR00254">
    <property type="entry name" value="GGDEF"/>
    <property type="match status" value="1"/>
</dbReference>
<evidence type="ECO:0000256" key="2">
    <source>
        <dbReference type="SAM" id="Phobius"/>
    </source>
</evidence>
<dbReference type="Gene3D" id="3.20.20.450">
    <property type="entry name" value="EAL domain"/>
    <property type="match status" value="1"/>
</dbReference>
<organism evidence="7 8">
    <name type="scientific">Actinomarinicola tropica</name>
    <dbReference type="NCBI Taxonomy" id="2789776"/>
    <lineage>
        <taxon>Bacteria</taxon>
        <taxon>Bacillati</taxon>
        <taxon>Actinomycetota</taxon>
        <taxon>Acidimicrobiia</taxon>
        <taxon>Acidimicrobiales</taxon>
        <taxon>Iamiaceae</taxon>
        <taxon>Actinomarinicola</taxon>
    </lineage>
</organism>
<dbReference type="PANTHER" id="PTHR44757">
    <property type="entry name" value="DIGUANYLATE CYCLASE DGCP"/>
    <property type="match status" value="1"/>
</dbReference>
<dbReference type="CDD" id="cd01948">
    <property type="entry name" value="EAL"/>
    <property type="match status" value="1"/>
</dbReference>
<evidence type="ECO:0000313" key="8">
    <source>
        <dbReference type="Proteomes" id="UP000334019"/>
    </source>
</evidence>
<dbReference type="AlphaFoldDB" id="A0A5Q2RNV7"/>
<dbReference type="InterPro" id="IPR001610">
    <property type="entry name" value="PAC"/>
</dbReference>
<sequence length="1206" mass="130785">MTERSEPTARPRRSQLVHTGPGAADRDQVLRERWAQYLLGGLVACIVAFWLPAEARGAVVQVAGWIAVSAGIRVSVREKGLAAHSWRLIAFAGASFLLAPLVQIAQGALTDTTDPFPSVGDVFSIAGYIFLTLGVNELTVSRRTEPDRDNLIDSLILGAGLGILIWVLVIGDYVSDPEVGAAAQVLNLVYFGFVLLVVVLTARLAVGPGARTPSFYMLASAVVLVAVADVIATFDTLDRTEGGLFLLAALPIYVLLGAAAMHPTRTRIADPVDMEIRLTWSRVTLLALALFLAPAIVLVSGIAQTSDSGRDDDLPLLVVGSLVVSVLVLARLSSLVWARERTAVRERQLRFAGLQLVTARNIDETNRVTLEAVAALAGGLDGGRASIIRVDDGVSQVVASTGHRADLALETDDPLDRHDGVLLAALDRRSPMTLLDSEPVDLPDGESSDGARCTFILPLVTQAEVRGAIVVTTPRPLEPRVLRAIEALGTEVSFAIESAALTEHLHREKSERRFRALVENSSDLILVLDQSRACIFASPVVERLLGRDEESLLGPLPLELVHEDDRDAFDALLRMARGTALDDDPSEIRLLHADGTYRWFELRARDLSDEPEIGGVVLTARDITDRHAAEQRLARSEARFRALVQNSSDVVAVIDEQAFFSYVSPAIGPMLGFDADSLVGTNVMRLLPADEVTRAMKLVDSLTPRSFEQLTLEMRLRDRDGAWRNVDVTISDMRSEAAVQGIVLNVRDVTVRRALEQDLEHKTLHDELTGLGNRVMFNSRLGRALARTEARLDQVAVLFVDVDDFKEVNDSLGHHVGDQLLIAVAERLRACLRVSDTAARLGGDDFAVLLEDTYGESEIFAVADRILAAIAQPFSVEGREISVTASIGVAIDPSRSSTGEVLLRSADVAVYLAKERGKGRYEIFQAEVHSSAFERLELRSALSSAIQNGGLALYYQPIVDLATGDVIGCEALVRWDHPERGLLPPSTFIPLAEETGLIVPLGKWVLTEACTQLRSWTDAHPQAAELKMSVNLSVRQLDTPTIVEDVGQVLHRTDLEPERLTLEITESLVMDDAAELRERLVALRESGIMLAVDDFGTGYSSLGYIQRFPVDVIKIDRSFVDRLDGPGDANSGVVRTIIDLAHGLGTTTVAEGIETDEQLASLRRLGCEYGQGFHFSRPVPAEEFVAFLRRGAGSSGSDSGVGAGRP</sequence>
<dbReference type="InterPro" id="IPR029016">
    <property type="entry name" value="GAF-like_dom_sf"/>
</dbReference>
<dbReference type="SMART" id="SM00086">
    <property type="entry name" value="PAC"/>
    <property type="match status" value="2"/>
</dbReference>
<dbReference type="InterPro" id="IPR000014">
    <property type="entry name" value="PAS"/>
</dbReference>
<dbReference type="PROSITE" id="PS50887">
    <property type="entry name" value="GGDEF"/>
    <property type="match status" value="1"/>
</dbReference>
<feature type="region of interest" description="Disordered" evidence="1">
    <location>
        <begin position="1"/>
        <end position="23"/>
    </location>
</feature>
<protein>
    <submittedName>
        <fullName evidence="7">EAL domain-containing protein</fullName>
    </submittedName>
</protein>
<feature type="domain" description="PAS" evidence="3">
    <location>
        <begin position="510"/>
        <end position="580"/>
    </location>
</feature>
<evidence type="ECO:0000256" key="1">
    <source>
        <dbReference type="SAM" id="MobiDB-lite"/>
    </source>
</evidence>
<dbReference type="InterPro" id="IPR013767">
    <property type="entry name" value="PAS_fold"/>
</dbReference>
<dbReference type="InterPro" id="IPR000700">
    <property type="entry name" value="PAS-assoc_C"/>
</dbReference>
<evidence type="ECO:0000313" key="7">
    <source>
        <dbReference type="EMBL" id="QGG96632.1"/>
    </source>
</evidence>
<feature type="domain" description="PAC" evidence="4">
    <location>
        <begin position="584"/>
        <end position="635"/>
    </location>
</feature>
<dbReference type="SUPFAM" id="SSF55785">
    <property type="entry name" value="PYP-like sensor domain (PAS domain)"/>
    <property type="match status" value="2"/>
</dbReference>
<dbReference type="InterPro" id="IPR029787">
    <property type="entry name" value="Nucleotide_cyclase"/>
</dbReference>
<feature type="transmembrane region" description="Helical" evidence="2">
    <location>
        <begin position="283"/>
        <end position="303"/>
    </location>
</feature>
<dbReference type="CDD" id="cd01949">
    <property type="entry name" value="GGDEF"/>
    <property type="match status" value="1"/>
</dbReference>
<feature type="transmembrane region" description="Helical" evidence="2">
    <location>
        <begin position="88"/>
        <end position="110"/>
    </location>
</feature>
<dbReference type="EMBL" id="CP045851">
    <property type="protein sequence ID" value="QGG96632.1"/>
    <property type="molecule type" value="Genomic_DNA"/>
</dbReference>
<accession>A0A5Q2RNV7</accession>
<feature type="domain" description="PAS" evidence="3">
    <location>
        <begin position="636"/>
        <end position="706"/>
    </location>
</feature>
<feature type="transmembrane region" description="Helical" evidence="2">
    <location>
        <begin position="151"/>
        <end position="169"/>
    </location>
</feature>
<dbReference type="RefSeq" id="WP_153760736.1">
    <property type="nucleotide sequence ID" value="NZ_CP045851.1"/>
</dbReference>
<dbReference type="PROSITE" id="PS50883">
    <property type="entry name" value="EAL"/>
    <property type="match status" value="1"/>
</dbReference>
<feature type="transmembrane region" description="Helical" evidence="2">
    <location>
        <begin position="58"/>
        <end position="76"/>
    </location>
</feature>
<evidence type="ECO:0000259" key="4">
    <source>
        <dbReference type="PROSITE" id="PS50113"/>
    </source>
</evidence>
<dbReference type="Gene3D" id="3.30.450.20">
    <property type="entry name" value="PAS domain"/>
    <property type="match status" value="2"/>
</dbReference>
<dbReference type="SUPFAM" id="SSF141868">
    <property type="entry name" value="EAL domain-like"/>
    <property type="match status" value="1"/>
</dbReference>
<evidence type="ECO:0000259" key="6">
    <source>
        <dbReference type="PROSITE" id="PS50887"/>
    </source>
</evidence>
<feature type="domain" description="GGDEF" evidence="6">
    <location>
        <begin position="793"/>
        <end position="926"/>
    </location>
</feature>
<feature type="transmembrane region" description="Helical" evidence="2">
    <location>
        <begin position="122"/>
        <end position="139"/>
    </location>
</feature>